<feature type="domain" description="Major facilitator superfamily (MFS) profile" evidence="9">
    <location>
        <begin position="12"/>
        <end position="396"/>
    </location>
</feature>
<feature type="transmembrane region" description="Helical" evidence="8">
    <location>
        <begin position="136"/>
        <end position="161"/>
    </location>
</feature>
<dbReference type="CDD" id="cd17320">
    <property type="entry name" value="MFS_MdfA_MDR_like"/>
    <property type="match status" value="1"/>
</dbReference>
<dbReference type="InterPro" id="IPR011701">
    <property type="entry name" value="MFS"/>
</dbReference>
<dbReference type="FunFam" id="1.20.1720.10:FF:000005">
    <property type="entry name" value="Bcr/CflA family efflux transporter"/>
    <property type="match status" value="1"/>
</dbReference>
<keyword evidence="11" id="KW-1185">Reference proteome</keyword>
<feature type="transmembrane region" description="Helical" evidence="8">
    <location>
        <begin position="282"/>
        <end position="302"/>
    </location>
</feature>
<dbReference type="InterPro" id="IPR020846">
    <property type="entry name" value="MFS_dom"/>
</dbReference>
<accession>A0A2N5HVS7</accession>
<dbReference type="GO" id="GO:1990961">
    <property type="term" value="P:xenobiotic detoxification by transmembrane export across the plasma membrane"/>
    <property type="evidence" value="ECO:0007669"/>
    <property type="project" value="InterPro"/>
</dbReference>
<dbReference type="InterPro" id="IPR004812">
    <property type="entry name" value="Efflux_drug-R_Bcr/CmlA"/>
</dbReference>
<keyword evidence="4 8" id="KW-1003">Cell membrane</keyword>
<evidence type="ECO:0000259" key="9">
    <source>
        <dbReference type="PROSITE" id="PS50850"/>
    </source>
</evidence>
<dbReference type="PROSITE" id="PS50850">
    <property type="entry name" value="MFS"/>
    <property type="match status" value="1"/>
</dbReference>
<proteinExistence type="inferred from homology"/>
<evidence type="ECO:0000256" key="7">
    <source>
        <dbReference type="ARBA" id="ARBA00023136"/>
    </source>
</evidence>
<keyword evidence="3 8" id="KW-0813">Transport</keyword>
<feature type="transmembrane region" description="Helical" evidence="8">
    <location>
        <begin position="12"/>
        <end position="31"/>
    </location>
</feature>
<dbReference type="EMBL" id="PGVE01000012">
    <property type="protein sequence ID" value="PLS09623.1"/>
    <property type="molecule type" value="Genomic_DNA"/>
</dbReference>
<organism evidence="10 11">
    <name type="scientific">Neobacillus cucumis</name>
    <dbReference type="NCBI Taxonomy" id="1740721"/>
    <lineage>
        <taxon>Bacteria</taxon>
        <taxon>Bacillati</taxon>
        <taxon>Bacillota</taxon>
        <taxon>Bacilli</taxon>
        <taxon>Bacillales</taxon>
        <taxon>Bacillaceae</taxon>
        <taxon>Neobacillus</taxon>
    </lineage>
</organism>
<keyword evidence="7 8" id="KW-0472">Membrane</keyword>
<feature type="transmembrane region" description="Helical" evidence="8">
    <location>
        <begin position="308"/>
        <end position="333"/>
    </location>
</feature>
<evidence type="ECO:0000256" key="1">
    <source>
        <dbReference type="ARBA" id="ARBA00004651"/>
    </source>
</evidence>
<comment type="caution">
    <text evidence="10">The sequence shown here is derived from an EMBL/GenBank/DDBJ whole genome shotgun (WGS) entry which is preliminary data.</text>
</comment>
<dbReference type="Proteomes" id="UP000234950">
    <property type="component" value="Unassembled WGS sequence"/>
</dbReference>
<evidence type="ECO:0000313" key="11">
    <source>
        <dbReference type="Proteomes" id="UP000234950"/>
    </source>
</evidence>
<keyword evidence="5 8" id="KW-0812">Transmembrane</keyword>
<evidence type="ECO:0000256" key="4">
    <source>
        <dbReference type="ARBA" id="ARBA00022475"/>
    </source>
</evidence>
<dbReference type="Gene3D" id="1.20.1720.10">
    <property type="entry name" value="Multidrug resistance protein D"/>
    <property type="match status" value="1"/>
</dbReference>
<evidence type="ECO:0000256" key="5">
    <source>
        <dbReference type="ARBA" id="ARBA00022692"/>
    </source>
</evidence>
<evidence type="ECO:0000256" key="2">
    <source>
        <dbReference type="ARBA" id="ARBA00006236"/>
    </source>
</evidence>
<feature type="transmembrane region" description="Helical" evidence="8">
    <location>
        <begin position="167"/>
        <end position="186"/>
    </location>
</feature>
<dbReference type="NCBIfam" id="TIGR00710">
    <property type="entry name" value="efflux_Bcr_CflA"/>
    <property type="match status" value="1"/>
</dbReference>
<keyword evidence="6 8" id="KW-1133">Transmembrane helix</keyword>
<dbReference type="GO" id="GO:0005886">
    <property type="term" value="C:plasma membrane"/>
    <property type="evidence" value="ECO:0007669"/>
    <property type="project" value="UniProtKB-SubCell"/>
</dbReference>
<dbReference type="PANTHER" id="PTHR23502">
    <property type="entry name" value="MAJOR FACILITATOR SUPERFAMILY"/>
    <property type="match status" value="1"/>
</dbReference>
<dbReference type="SUPFAM" id="SSF103473">
    <property type="entry name" value="MFS general substrate transporter"/>
    <property type="match status" value="1"/>
</dbReference>
<feature type="transmembrane region" description="Helical" evidence="8">
    <location>
        <begin position="78"/>
        <end position="97"/>
    </location>
</feature>
<dbReference type="NCBIfam" id="NF008314">
    <property type="entry name" value="PRK11102.1"/>
    <property type="match status" value="1"/>
</dbReference>
<dbReference type="RefSeq" id="WP_101646206.1">
    <property type="nucleotide sequence ID" value="NZ_PGVE01000012.1"/>
</dbReference>
<feature type="transmembrane region" description="Helical" evidence="8">
    <location>
        <begin position="252"/>
        <end position="270"/>
    </location>
</feature>
<evidence type="ECO:0000256" key="3">
    <source>
        <dbReference type="ARBA" id="ARBA00022448"/>
    </source>
</evidence>
<comment type="subcellular location">
    <subcellularLocation>
        <location evidence="1 8">Cell membrane</location>
        <topology evidence="1 8">Multi-pass membrane protein</topology>
    </subcellularLocation>
</comment>
<feature type="transmembrane region" description="Helical" evidence="8">
    <location>
        <begin position="43"/>
        <end position="66"/>
    </location>
</feature>
<feature type="transmembrane region" description="Helical" evidence="8">
    <location>
        <begin position="374"/>
        <end position="392"/>
    </location>
</feature>
<dbReference type="OrthoDB" id="9800416at2"/>
<evidence type="ECO:0000256" key="8">
    <source>
        <dbReference type="RuleBase" id="RU365088"/>
    </source>
</evidence>
<dbReference type="AlphaFoldDB" id="A0A2N5HVS7"/>
<gene>
    <name evidence="10" type="ORF">CVD27_01955</name>
</gene>
<reference evidence="10 11" key="1">
    <citation type="submission" date="2017-11" db="EMBL/GenBank/DDBJ databases">
        <title>Comparitive Functional Genomics of Dry Heat Resistant strains isolated from the Viking Spacecraft.</title>
        <authorList>
            <person name="Seuylemezian A."/>
            <person name="Cooper K."/>
            <person name="Vaishampayan P."/>
        </authorList>
    </citation>
    <scope>NUCLEOTIDE SEQUENCE [LARGE SCALE GENOMIC DNA]</scope>
    <source>
        <strain evidence="10 11">V32-6</strain>
    </source>
</reference>
<dbReference type="GO" id="GO:0042910">
    <property type="term" value="F:xenobiotic transmembrane transporter activity"/>
    <property type="evidence" value="ECO:0007669"/>
    <property type="project" value="InterPro"/>
</dbReference>
<evidence type="ECO:0000313" key="10">
    <source>
        <dbReference type="EMBL" id="PLS09623.1"/>
    </source>
</evidence>
<comment type="similarity">
    <text evidence="2 8">Belongs to the major facilitator superfamily. Bcr/CmlA family.</text>
</comment>
<sequence length="413" mass="43617">MNTPSGKKRIQLAILLGSLGLLGPFTIDTYLPSFPTIVKDFDTTVSLVQISLTSCLLGLGLGQLVIGPLSDVKGRKKPLLFFIALYLLASVTCSLAPNIYFLIIARLLQGFAAAGGLVISRAIVRDLFSGRELTKFFTMMVLVGNLGPIVAPIAGGGILAFTNWHGVFIALACVGAVLLFTVSFKLEETLPEEKRVPSNLPQIMQNFGSLFKDRTFMGYAFTQGFTIAGIFAYVSGIPFVYQNIYGVTPQQFSLLFGVNGLALIIGSQMVGRLADTIPERTFLKIGLAIANIAGASLLIALLLKAPLIAVAIPVFFFVSSISIIGTTSFALAIETQGHIAGSASALLGLLPFVLGSITAPLVGIAGAYTGVPMGALIFGASFLAFLSYYILVRKASLKVQLSTDPCAMKKTGA</sequence>
<dbReference type="Pfam" id="PF07690">
    <property type="entry name" value="MFS_1"/>
    <property type="match status" value="1"/>
</dbReference>
<evidence type="ECO:0000256" key="6">
    <source>
        <dbReference type="ARBA" id="ARBA00022989"/>
    </source>
</evidence>
<protein>
    <recommendedName>
        <fullName evidence="8">Bcr/CflA family efflux transporter</fullName>
    </recommendedName>
</protein>
<dbReference type="PANTHER" id="PTHR23502:SF132">
    <property type="entry name" value="POLYAMINE TRANSPORTER 2-RELATED"/>
    <property type="match status" value="1"/>
</dbReference>
<feature type="transmembrane region" description="Helical" evidence="8">
    <location>
        <begin position="345"/>
        <end position="368"/>
    </location>
</feature>
<name>A0A2N5HVS7_9BACI</name>
<feature type="transmembrane region" description="Helical" evidence="8">
    <location>
        <begin position="103"/>
        <end position="124"/>
    </location>
</feature>
<dbReference type="InterPro" id="IPR036259">
    <property type="entry name" value="MFS_trans_sf"/>
</dbReference>
<feature type="transmembrane region" description="Helical" evidence="8">
    <location>
        <begin position="216"/>
        <end position="240"/>
    </location>
</feature>